<dbReference type="SUPFAM" id="SSF52317">
    <property type="entry name" value="Class I glutamine amidotransferase-like"/>
    <property type="match status" value="1"/>
</dbReference>
<evidence type="ECO:0000313" key="1">
    <source>
        <dbReference type="EMBL" id="MFC4351428.1"/>
    </source>
</evidence>
<dbReference type="Gene3D" id="3.40.50.880">
    <property type="match status" value="1"/>
</dbReference>
<name>A0ABV8UJI7_9PROT</name>
<accession>A0ABV8UJI7</accession>
<dbReference type="EMBL" id="JBHSCW010000003">
    <property type="protein sequence ID" value="MFC4351428.1"/>
    <property type="molecule type" value="Genomic_DNA"/>
</dbReference>
<protein>
    <submittedName>
        <fullName evidence="1">Gamma-glutamyl-gamma-aminobutyrate hydrolase family protein</fullName>
    </submittedName>
</protein>
<organism evidence="1 2">
    <name type="scientific">Fodinicurvata halophila</name>
    <dbReference type="NCBI Taxonomy" id="1419723"/>
    <lineage>
        <taxon>Bacteria</taxon>
        <taxon>Pseudomonadati</taxon>
        <taxon>Pseudomonadota</taxon>
        <taxon>Alphaproteobacteria</taxon>
        <taxon>Rhodospirillales</taxon>
        <taxon>Rhodovibrionaceae</taxon>
        <taxon>Fodinicurvata</taxon>
    </lineage>
</organism>
<dbReference type="InterPro" id="IPR029062">
    <property type="entry name" value="Class_I_gatase-like"/>
</dbReference>
<reference evidence="2" key="1">
    <citation type="journal article" date="2019" name="Int. J. Syst. Evol. Microbiol.">
        <title>The Global Catalogue of Microorganisms (GCM) 10K type strain sequencing project: providing services to taxonomists for standard genome sequencing and annotation.</title>
        <authorList>
            <consortium name="The Broad Institute Genomics Platform"/>
            <consortium name="The Broad Institute Genome Sequencing Center for Infectious Disease"/>
            <person name="Wu L."/>
            <person name="Ma J."/>
        </authorList>
    </citation>
    <scope>NUCLEOTIDE SEQUENCE [LARGE SCALE GENOMIC DNA]</scope>
    <source>
        <strain evidence="2">CECT 8472</strain>
    </source>
</reference>
<proteinExistence type="predicted"/>
<dbReference type="PANTHER" id="PTHR43235:SF1">
    <property type="entry name" value="GLUTAMINE AMIDOTRANSFERASE PB2B2.05-RELATED"/>
    <property type="match status" value="1"/>
</dbReference>
<gene>
    <name evidence="1" type="ORF">ACFOW6_07725</name>
</gene>
<dbReference type="InterPro" id="IPR011697">
    <property type="entry name" value="Peptidase_C26"/>
</dbReference>
<dbReference type="PANTHER" id="PTHR43235">
    <property type="entry name" value="GLUTAMINE AMIDOTRANSFERASE PB2B2.05-RELATED"/>
    <property type="match status" value="1"/>
</dbReference>
<dbReference type="PROSITE" id="PS51273">
    <property type="entry name" value="GATASE_TYPE_1"/>
    <property type="match status" value="1"/>
</dbReference>
<keyword evidence="2" id="KW-1185">Reference proteome</keyword>
<dbReference type="Proteomes" id="UP001595799">
    <property type="component" value="Unassembled WGS sequence"/>
</dbReference>
<dbReference type="Pfam" id="PF07722">
    <property type="entry name" value="Peptidase_C26"/>
    <property type="match status" value="1"/>
</dbReference>
<dbReference type="GO" id="GO:0016787">
    <property type="term" value="F:hydrolase activity"/>
    <property type="evidence" value="ECO:0007669"/>
    <property type="project" value="UniProtKB-KW"/>
</dbReference>
<sequence>MRKPRIAVTSSRRRALFTANLNRLALWRAGASSVRLYPGKSCDPEQLDGLLIGGGDDIDVRLYDHDLILETRIDPERDRMEIELLEYALKRNLPVFGICRGAQILNVFLGGNLIQDIYQKYEGLRRQSTTLPKKWIDIHKDSRLAAILEQDRCRVNSLHHQAIDQLGRGLTTVAKDEARIIQAVEKKDAPFLVAVQWHPELLVFDGSQQNLFRSFVAAAREYQQDRLSK</sequence>
<dbReference type="CDD" id="cd01745">
    <property type="entry name" value="GATase1_2"/>
    <property type="match status" value="1"/>
</dbReference>
<keyword evidence="1" id="KW-0378">Hydrolase</keyword>
<dbReference type="InterPro" id="IPR044668">
    <property type="entry name" value="PuuD-like"/>
</dbReference>
<evidence type="ECO:0000313" key="2">
    <source>
        <dbReference type="Proteomes" id="UP001595799"/>
    </source>
</evidence>
<dbReference type="RefSeq" id="WP_382421759.1">
    <property type="nucleotide sequence ID" value="NZ_JBHSCW010000003.1"/>
</dbReference>
<comment type="caution">
    <text evidence="1">The sequence shown here is derived from an EMBL/GenBank/DDBJ whole genome shotgun (WGS) entry which is preliminary data.</text>
</comment>